<organism evidence="6 7">
    <name type="scientific">Paracraurococcus ruber</name>
    <dbReference type="NCBI Taxonomy" id="77675"/>
    <lineage>
        <taxon>Bacteria</taxon>
        <taxon>Pseudomonadati</taxon>
        <taxon>Pseudomonadota</taxon>
        <taxon>Alphaproteobacteria</taxon>
        <taxon>Acetobacterales</taxon>
        <taxon>Roseomonadaceae</taxon>
        <taxon>Paracraurococcus</taxon>
    </lineage>
</organism>
<feature type="domain" description="DinB-like" evidence="5">
    <location>
        <begin position="22"/>
        <end position="137"/>
    </location>
</feature>
<dbReference type="Proteomes" id="UP000697995">
    <property type="component" value="Unassembled WGS sequence"/>
</dbReference>
<comment type="pathway">
    <text evidence="3">Amino-acid biosynthesis; ergothioneine biosynthesis.</text>
</comment>
<protein>
    <submittedName>
        <fullName evidence="6">Sulfatase maturase</fullName>
    </submittedName>
</protein>
<reference evidence="6 7" key="1">
    <citation type="journal article" date="2020" name="Microorganisms">
        <title>Osmotic Adaptation and Compatible Solute Biosynthesis of Phototrophic Bacteria as Revealed from Genome Analyses.</title>
        <authorList>
            <person name="Imhoff J.F."/>
            <person name="Rahn T."/>
            <person name="Kunzel S."/>
            <person name="Keller A."/>
            <person name="Neulinger S.C."/>
        </authorList>
    </citation>
    <scope>NUCLEOTIDE SEQUENCE [LARGE SCALE GENOMIC DNA]</scope>
    <source>
        <strain evidence="6 7">DSM 15382</strain>
    </source>
</reference>
<name>A0ABS1CW56_9PROT</name>
<dbReference type="InterPro" id="IPR017806">
    <property type="entry name" value="EgtB"/>
</dbReference>
<dbReference type="InterPro" id="IPR024775">
    <property type="entry name" value="DinB-like"/>
</dbReference>
<dbReference type="Pfam" id="PF03781">
    <property type="entry name" value="FGE-sulfatase"/>
    <property type="match status" value="1"/>
</dbReference>
<dbReference type="EMBL" id="NRSG01000060">
    <property type="protein sequence ID" value="MBK1658645.1"/>
    <property type="molecule type" value="Genomic_DNA"/>
</dbReference>
<keyword evidence="2" id="KW-0408">Iron</keyword>
<evidence type="ECO:0000313" key="6">
    <source>
        <dbReference type="EMBL" id="MBK1658645.1"/>
    </source>
</evidence>
<proteinExistence type="predicted"/>
<dbReference type="Pfam" id="PF12867">
    <property type="entry name" value="DinB_2"/>
    <property type="match status" value="1"/>
</dbReference>
<keyword evidence="7" id="KW-1185">Reference proteome</keyword>
<dbReference type="InterPro" id="IPR042095">
    <property type="entry name" value="SUMF_sf"/>
</dbReference>
<evidence type="ECO:0000259" key="5">
    <source>
        <dbReference type="Pfam" id="PF12867"/>
    </source>
</evidence>
<dbReference type="InterPro" id="IPR051043">
    <property type="entry name" value="Sulfatase_Mod_Factor_Kinase"/>
</dbReference>
<dbReference type="RefSeq" id="WP_133218714.1">
    <property type="nucleotide sequence ID" value="NZ_NRSG01000060.1"/>
</dbReference>
<dbReference type="NCBIfam" id="TIGR03440">
    <property type="entry name" value="egtB_TIGR03440"/>
    <property type="match status" value="1"/>
</dbReference>
<dbReference type="SUPFAM" id="SSF56436">
    <property type="entry name" value="C-type lectin-like"/>
    <property type="match status" value="1"/>
</dbReference>
<evidence type="ECO:0000313" key="7">
    <source>
        <dbReference type="Proteomes" id="UP000697995"/>
    </source>
</evidence>
<evidence type="ECO:0000256" key="3">
    <source>
        <dbReference type="ARBA" id="ARBA00037882"/>
    </source>
</evidence>
<evidence type="ECO:0000256" key="2">
    <source>
        <dbReference type="ARBA" id="ARBA00023004"/>
    </source>
</evidence>
<accession>A0ABS1CW56</accession>
<keyword evidence="1" id="KW-0560">Oxidoreductase</keyword>
<evidence type="ECO:0000256" key="1">
    <source>
        <dbReference type="ARBA" id="ARBA00023002"/>
    </source>
</evidence>
<dbReference type="Gene3D" id="3.90.1580.10">
    <property type="entry name" value="paralog of FGE (formylglycine-generating enzyme)"/>
    <property type="match status" value="2"/>
</dbReference>
<gene>
    <name evidence="6" type="ORF">CKO45_10415</name>
</gene>
<dbReference type="PANTHER" id="PTHR23150:SF36">
    <property type="entry name" value="HERCYNINE OXYGENASE"/>
    <property type="match status" value="1"/>
</dbReference>
<dbReference type="InterPro" id="IPR016187">
    <property type="entry name" value="CTDL_fold"/>
</dbReference>
<dbReference type="InterPro" id="IPR005532">
    <property type="entry name" value="SUMF_dom"/>
</dbReference>
<comment type="caution">
    <text evidence="6">The sequence shown here is derived from an EMBL/GenBank/DDBJ whole genome shotgun (WGS) entry which is preliminary data.</text>
</comment>
<evidence type="ECO:0000259" key="4">
    <source>
        <dbReference type="Pfam" id="PF03781"/>
    </source>
</evidence>
<dbReference type="PANTHER" id="PTHR23150">
    <property type="entry name" value="SULFATASE MODIFYING FACTOR 1, 2"/>
    <property type="match status" value="1"/>
</dbReference>
<sequence length="403" mass="44852">MNLIQTRGPAGRAGSAPVAARYAAVRGRTEALAAPLSAEDQCIQSMPDASPAKWHRAHTTWFFETFLLVPHLAGYRRFDDRFGFLFNSYYEAAGPRHARPRRGMLTRPSAAEVTDYRAHVDEGMAALLRDPLPEAAVLVELGLQHEEQHQELLLTDILHALSQNPLLPPYDPDWREPPAATGEAGWLTLPEGLAEIGHAGPGFAFDNEAPRHRTWVAGCRVADRLVSNGAWLAFMAEGGYRTPTLWMSEGWAACAAEGWEAPLHWHRRGEGWMQYTPNGLRPLDPAAPVRHISWYEAEAFARWAGKRLPTEQEWEVASALPGFRDATGIGWQWTNSAYLPYPGFRPWEGAVGEYNGKFMINQMVLRGGSLATPPGHARPSYRNFFPPGARWQFSAVRLAEDAP</sequence>
<feature type="domain" description="Sulfatase-modifying factor enzyme-like" evidence="4">
    <location>
        <begin position="184"/>
        <end position="318"/>
    </location>
</feature>